<evidence type="ECO:0000313" key="2">
    <source>
        <dbReference type="Proteomes" id="UP000054721"/>
    </source>
</evidence>
<name>A0A0V1LEN2_9BILA</name>
<evidence type="ECO:0000313" key="1">
    <source>
        <dbReference type="EMBL" id="KRZ57976.1"/>
    </source>
</evidence>
<dbReference type="Proteomes" id="UP000054721">
    <property type="component" value="Unassembled WGS sequence"/>
</dbReference>
<protein>
    <submittedName>
        <fullName evidence="1">Uncharacterized protein</fullName>
    </submittedName>
</protein>
<organism evidence="1 2">
    <name type="scientific">Trichinella nativa</name>
    <dbReference type="NCBI Taxonomy" id="6335"/>
    <lineage>
        <taxon>Eukaryota</taxon>
        <taxon>Metazoa</taxon>
        <taxon>Ecdysozoa</taxon>
        <taxon>Nematoda</taxon>
        <taxon>Enoplea</taxon>
        <taxon>Dorylaimia</taxon>
        <taxon>Trichinellida</taxon>
        <taxon>Trichinellidae</taxon>
        <taxon>Trichinella</taxon>
    </lineage>
</organism>
<dbReference type="EMBL" id="JYDW01000065">
    <property type="protein sequence ID" value="KRZ57976.1"/>
    <property type="molecule type" value="Genomic_DNA"/>
</dbReference>
<gene>
    <name evidence="1" type="ORF">T02_633</name>
</gene>
<sequence>MTPIMIRSICRHCVPSTQTAVNSAVTLDYFIYSQSIYWTDDVLSVDKIHAVVWRLISISKNLYKIMLQIMQ</sequence>
<proteinExistence type="predicted"/>
<keyword evidence="2" id="KW-1185">Reference proteome</keyword>
<comment type="caution">
    <text evidence="1">The sequence shown here is derived from an EMBL/GenBank/DDBJ whole genome shotgun (WGS) entry which is preliminary data.</text>
</comment>
<accession>A0A0V1LEN2</accession>
<dbReference type="AlphaFoldDB" id="A0A0V1LEN2"/>
<reference evidence="1 2" key="1">
    <citation type="submission" date="2015-05" db="EMBL/GenBank/DDBJ databases">
        <title>Evolution of Trichinella species and genotypes.</title>
        <authorList>
            <person name="Korhonen P.K."/>
            <person name="Edoardo P."/>
            <person name="Giuseppe L.R."/>
            <person name="Gasser R.B."/>
        </authorList>
    </citation>
    <scope>NUCLEOTIDE SEQUENCE [LARGE SCALE GENOMIC DNA]</scope>
    <source>
        <strain evidence="1">ISS10</strain>
    </source>
</reference>